<evidence type="ECO:0000313" key="11">
    <source>
        <dbReference type="EMBL" id="MDW6005259.1"/>
    </source>
</evidence>
<dbReference type="OrthoDB" id="9786870at2"/>
<name>A0A1Y6IYZ5_9VIBR</name>
<dbReference type="InterPro" id="IPR012549">
    <property type="entry name" value="EptA-like_N"/>
</dbReference>
<dbReference type="CDD" id="cd16017">
    <property type="entry name" value="LptA"/>
    <property type="match status" value="1"/>
</dbReference>
<dbReference type="Gene3D" id="3.40.720.10">
    <property type="entry name" value="Alkaline Phosphatase, subunit A"/>
    <property type="match status" value="1"/>
</dbReference>
<keyword evidence="7 8" id="KW-0472">Membrane</keyword>
<dbReference type="RefSeq" id="WP_087482887.1">
    <property type="nucleotide sequence ID" value="NZ_AP024884.1"/>
</dbReference>
<evidence type="ECO:0000313" key="13">
    <source>
        <dbReference type="Proteomes" id="UP000196125"/>
    </source>
</evidence>
<feature type="transmembrane region" description="Helical" evidence="8">
    <location>
        <begin position="51"/>
        <end position="71"/>
    </location>
</feature>
<evidence type="ECO:0000256" key="4">
    <source>
        <dbReference type="ARBA" id="ARBA00022679"/>
    </source>
</evidence>
<dbReference type="InterPro" id="IPR017850">
    <property type="entry name" value="Alkaline_phosphatase_core_sf"/>
</dbReference>
<feature type="transmembrane region" description="Helical" evidence="8">
    <location>
        <begin position="126"/>
        <end position="145"/>
    </location>
</feature>
<dbReference type="GO" id="GO:0005886">
    <property type="term" value="C:plasma membrane"/>
    <property type="evidence" value="ECO:0007669"/>
    <property type="project" value="UniProtKB-SubCell"/>
</dbReference>
<dbReference type="NCBIfam" id="NF028537">
    <property type="entry name" value="P_eth_NH2_trans"/>
    <property type="match status" value="1"/>
</dbReference>
<keyword evidence="2" id="KW-1003">Cell membrane</keyword>
<evidence type="ECO:0000259" key="10">
    <source>
        <dbReference type="Pfam" id="PF08019"/>
    </source>
</evidence>
<dbReference type="Pfam" id="PF00884">
    <property type="entry name" value="Sulfatase"/>
    <property type="match status" value="1"/>
</dbReference>
<feature type="transmembrane region" description="Helical" evidence="8">
    <location>
        <begin position="78"/>
        <end position="95"/>
    </location>
</feature>
<dbReference type="GO" id="GO:0009244">
    <property type="term" value="P:lipopolysaccharide core region biosynthetic process"/>
    <property type="evidence" value="ECO:0007669"/>
    <property type="project" value="TreeGrafter"/>
</dbReference>
<evidence type="ECO:0000259" key="9">
    <source>
        <dbReference type="Pfam" id="PF00884"/>
    </source>
</evidence>
<dbReference type="AlphaFoldDB" id="A0A1Y6IYZ5"/>
<keyword evidence="4 12" id="KW-0808">Transferase</keyword>
<keyword evidence="5 8" id="KW-0812">Transmembrane</keyword>
<evidence type="ECO:0000256" key="6">
    <source>
        <dbReference type="ARBA" id="ARBA00022989"/>
    </source>
</evidence>
<organism evidence="12 13">
    <name type="scientific">Vibrio mangrovi</name>
    <dbReference type="NCBI Taxonomy" id="474394"/>
    <lineage>
        <taxon>Bacteria</taxon>
        <taxon>Pseudomonadati</taxon>
        <taxon>Pseudomonadota</taxon>
        <taxon>Gammaproteobacteria</taxon>
        <taxon>Vibrionales</taxon>
        <taxon>Vibrionaceae</taxon>
        <taxon>Vibrio</taxon>
    </lineage>
</organism>
<dbReference type="SUPFAM" id="SSF53649">
    <property type="entry name" value="Alkaline phosphatase-like"/>
    <property type="match status" value="1"/>
</dbReference>
<keyword evidence="6 8" id="KW-1133">Transmembrane helix</keyword>
<evidence type="ECO:0000313" key="12">
    <source>
        <dbReference type="EMBL" id="SMS02884.1"/>
    </source>
</evidence>
<reference evidence="12 13" key="1">
    <citation type="submission" date="2017-05" db="EMBL/GenBank/DDBJ databases">
        <authorList>
            <person name="Song R."/>
            <person name="Chenine A.L."/>
            <person name="Ruprecht R.M."/>
        </authorList>
    </citation>
    <scope>NUCLEOTIDE SEQUENCE [LARGE SCALE GENOMIC DNA]</scope>
    <source>
        <strain evidence="12 13">CECT 7927</strain>
    </source>
</reference>
<dbReference type="EMBL" id="FXXI01000014">
    <property type="protein sequence ID" value="SMS02884.1"/>
    <property type="molecule type" value="Genomic_DNA"/>
</dbReference>
<evidence type="ECO:0000256" key="2">
    <source>
        <dbReference type="ARBA" id="ARBA00022475"/>
    </source>
</evidence>
<dbReference type="InterPro" id="IPR000917">
    <property type="entry name" value="Sulfatase_N"/>
</dbReference>
<gene>
    <name evidence="12" type="primary">eptA_2</name>
    <name evidence="11" type="ORF">SBX37_20540</name>
    <name evidence="12" type="ORF">VIM7927_04226</name>
</gene>
<dbReference type="Proteomes" id="UP001283366">
    <property type="component" value="Unassembled WGS sequence"/>
</dbReference>
<dbReference type="EMBL" id="JAWRCO010000002">
    <property type="protein sequence ID" value="MDW6005259.1"/>
    <property type="molecule type" value="Genomic_DNA"/>
</dbReference>
<comment type="subcellular location">
    <subcellularLocation>
        <location evidence="1">Cell inner membrane</location>
        <topology evidence="1">Multi-pass membrane protein</topology>
    </subcellularLocation>
</comment>
<accession>A0A1Y6IYZ5</accession>
<sequence>MKIKNFFKELKLSYHSVTFLLAIYFAFVLNLPLYKSLHEIFNRLDAVDTGFIISIPFFLIFSLTILFSLFSWPKITKVFFSILILTSSVVCYATYNYGVIFSSEMIENFVETNVGEAEAYLSARSVIWFIVSGLIPTILLIITPLKTEKLLPFLAKKTGIIVISALGILIIASAYYQDYVSVGRNNSHVKKIIIPTYYVNGIASYIHQTYFYTPLPYVQIGLDAKQTATPGEKPSLVVLMLGETARAHNYHSNGYLRPTTPFTDPLNVISYKHVYSCGTATAVSVPCMFSRLNRSNYNEQQAYHQDNLLDVLQRAGIDIFWKENDGANKGIPKNVKYQELIRSSEYPLCSIAGCMDMALLDDFDKDIEALQGNRFIVLHMMGSHGPTYFERYSKEFAHFLPDCQRADIENCTLEQLINTYDNTIRYTDYVIAQTIIRLKQLSEQYNIALIYLSDHGESLGENGIYLHGLPYSIAPDEQTRVPFIVWLSDGYKAAQHLDESCLREQAETEHFSQDNLFDSILGALNVSTHIYQPEKDMFSACRMNK</sequence>
<dbReference type="Pfam" id="PF08019">
    <property type="entry name" value="EptA_B_N"/>
    <property type="match status" value="1"/>
</dbReference>
<keyword evidence="3" id="KW-0997">Cell inner membrane</keyword>
<dbReference type="PANTHER" id="PTHR30443:SF0">
    <property type="entry name" value="PHOSPHOETHANOLAMINE TRANSFERASE EPTA"/>
    <property type="match status" value="1"/>
</dbReference>
<dbReference type="EC" id="2.7.-.-" evidence="12"/>
<proteinExistence type="predicted"/>
<dbReference type="InterPro" id="IPR058130">
    <property type="entry name" value="PEA_transf_C"/>
</dbReference>
<evidence type="ECO:0000256" key="8">
    <source>
        <dbReference type="SAM" id="Phobius"/>
    </source>
</evidence>
<feature type="domain" description="Sulfatase N-terminal" evidence="9">
    <location>
        <begin position="236"/>
        <end position="526"/>
    </location>
</feature>
<feature type="domain" description="Phosphoethanolamine transferase N-terminal" evidence="10">
    <location>
        <begin position="60"/>
        <end position="209"/>
    </location>
</feature>
<feature type="transmembrane region" description="Helical" evidence="8">
    <location>
        <begin position="12"/>
        <end position="31"/>
    </location>
</feature>
<evidence type="ECO:0000256" key="5">
    <source>
        <dbReference type="ARBA" id="ARBA00022692"/>
    </source>
</evidence>
<evidence type="ECO:0000313" key="14">
    <source>
        <dbReference type="Proteomes" id="UP001283366"/>
    </source>
</evidence>
<evidence type="ECO:0000256" key="3">
    <source>
        <dbReference type="ARBA" id="ARBA00022519"/>
    </source>
</evidence>
<reference evidence="11 14" key="2">
    <citation type="submission" date="2023-11" db="EMBL/GenBank/DDBJ databases">
        <title>Plant-associative lifestyle of Vibrio porteresiae and its evolutionary dynamics.</title>
        <authorList>
            <person name="Rameshkumar N."/>
            <person name="Kirti K."/>
        </authorList>
    </citation>
    <scope>NUCLEOTIDE SEQUENCE [LARGE SCALE GENOMIC DNA]</scope>
    <source>
        <strain evidence="11 14">MSSRF38</strain>
    </source>
</reference>
<dbReference type="GO" id="GO:0016776">
    <property type="term" value="F:phosphotransferase activity, phosphate group as acceptor"/>
    <property type="evidence" value="ECO:0007669"/>
    <property type="project" value="TreeGrafter"/>
</dbReference>
<dbReference type="Proteomes" id="UP000196125">
    <property type="component" value="Unassembled WGS sequence"/>
</dbReference>
<feature type="transmembrane region" description="Helical" evidence="8">
    <location>
        <begin position="157"/>
        <end position="176"/>
    </location>
</feature>
<dbReference type="PANTHER" id="PTHR30443">
    <property type="entry name" value="INNER MEMBRANE PROTEIN"/>
    <property type="match status" value="1"/>
</dbReference>
<protein>
    <submittedName>
        <fullName evidence="12">Phosphoethanolamine transferase EptA</fullName>
        <ecNumber evidence="12">2.7.-.-</ecNumber>
    </submittedName>
    <submittedName>
        <fullName evidence="11">Phosphoethanolamine--lipid A transferase</fullName>
    </submittedName>
</protein>
<evidence type="ECO:0000256" key="1">
    <source>
        <dbReference type="ARBA" id="ARBA00004429"/>
    </source>
</evidence>
<dbReference type="InterPro" id="IPR040423">
    <property type="entry name" value="PEA_transferase"/>
</dbReference>
<keyword evidence="14" id="KW-1185">Reference proteome</keyword>
<evidence type="ECO:0000256" key="7">
    <source>
        <dbReference type="ARBA" id="ARBA00023136"/>
    </source>
</evidence>